<organism evidence="2 3">
    <name type="scientific">Autumnicola lenta</name>
    <dbReference type="NCBI Taxonomy" id="3075593"/>
    <lineage>
        <taxon>Bacteria</taxon>
        <taxon>Pseudomonadati</taxon>
        <taxon>Bacteroidota</taxon>
        <taxon>Flavobacteriia</taxon>
        <taxon>Flavobacteriales</taxon>
        <taxon>Flavobacteriaceae</taxon>
        <taxon>Autumnicola</taxon>
    </lineage>
</organism>
<evidence type="ECO:0000313" key="2">
    <source>
        <dbReference type="EMBL" id="MDT0647514.1"/>
    </source>
</evidence>
<feature type="transmembrane region" description="Helical" evidence="1">
    <location>
        <begin position="93"/>
        <end position="111"/>
    </location>
</feature>
<keyword evidence="1" id="KW-0812">Transmembrane</keyword>
<dbReference type="Pfam" id="PF12412">
    <property type="entry name" value="DUF3667"/>
    <property type="match status" value="1"/>
</dbReference>
<dbReference type="Proteomes" id="UP001245285">
    <property type="component" value="Unassembled WGS sequence"/>
</dbReference>
<sequence length="365" mass="42828">MKNNRALRKYRGEECLNCSQPLDVSDVYCSNCGQLNSTKKLNFDDFFSEFFSGIFAYDSRFQRTLKALLFQPGKISKDYIQGKRARYANPFRFYLSASIIFFLIMSFTSSLEDMDFDNNKTNLQEEPARVPQDSLNKINENFRKIPGLRDQQLTTDSLAVALQREPSYKEVYVSQEVLDTMSLNNSSSKRFNVFSEFYKETNIANATRAMDSLNYVHSNYNQWLYKKAVDWNLLMDNPQVFITYFINKLPFIIFFYLPIFALFIWLLYIRRPFNYMEHLIFAFHVQTTFFVLYSLALFFDYLISGDWGTTIAGITFVIYLYKALRKFYNQGRVKTVLKFVLLTTIFFILAIVTTGLALLASFAIY</sequence>
<name>A0ABU3CMD8_9FLAO</name>
<evidence type="ECO:0000256" key="1">
    <source>
        <dbReference type="SAM" id="Phobius"/>
    </source>
</evidence>
<gene>
    <name evidence="2" type="ORF">RM545_12515</name>
</gene>
<protein>
    <submittedName>
        <fullName evidence="2">DUF3667 domain-containing protein</fullName>
    </submittedName>
</protein>
<feature type="transmembrane region" description="Helical" evidence="1">
    <location>
        <begin position="336"/>
        <end position="364"/>
    </location>
</feature>
<proteinExistence type="predicted"/>
<reference evidence="2 3" key="1">
    <citation type="submission" date="2023-09" db="EMBL/GenBank/DDBJ databases">
        <authorList>
            <person name="Rey-Velasco X."/>
        </authorList>
    </citation>
    <scope>NUCLEOTIDE SEQUENCE [LARGE SCALE GENOMIC DNA]</scope>
    <source>
        <strain evidence="2 3">F260</strain>
    </source>
</reference>
<feature type="transmembrane region" description="Helical" evidence="1">
    <location>
        <begin position="279"/>
        <end position="301"/>
    </location>
</feature>
<accession>A0ABU3CMD8</accession>
<dbReference type="InterPro" id="IPR022134">
    <property type="entry name" value="DUF3667"/>
</dbReference>
<dbReference type="EMBL" id="JAVRHO010000017">
    <property type="protein sequence ID" value="MDT0647514.1"/>
    <property type="molecule type" value="Genomic_DNA"/>
</dbReference>
<dbReference type="RefSeq" id="WP_311495619.1">
    <property type="nucleotide sequence ID" value="NZ_JAVRHO010000017.1"/>
</dbReference>
<keyword evidence="1" id="KW-0472">Membrane</keyword>
<keyword evidence="1" id="KW-1133">Transmembrane helix</keyword>
<feature type="transmembrane region" description="Helical" evidence="1">
    <location>
        <begin position="307"/>
        <end position="324"/>
    </location>
</feature>
<comment type="caution">
    <text evidence="2">The sequence shown here is derived from an EMBL/GenBank/DDBJ whole genome shotgun (WGS) entry which is preliminary data.</text>
</comment>
<keyword evidence="3" id="KW-1185">Reference proteome</keyword>
<evidence type="ECO:0000313" key="3">
    <source>
        <dbReference type="Proteomes" id="UP001245285"/>
    </source>
</evidence>
<feature type="transmembrane region" description="Helical" evidence="1">
    <location>
        <begin position="241"/>
        <end position="267"/>
    </location>
</feature>